<dbReference type="EMBL" id="LNQE01001029">
    <property type="protein sequence ID" value="KUG21713.1"/>
    <property type="molecule type" value="Genomic_DNA"/>
</dbReference>
<proteinExistence type="predicted"/>
<gene>
    <name evidence="1" type="ORF">ASZ90_008517</name>
</gene>
<evidence type="ECO:0000313" key="1">
    <source>
        <dbReference type="EMBL" id="KUG21713.1"/>
    </source>
</evidence>
<comment type="caution">
    <text evidence="1">The sequence shown here is derived from an EMBL/GenBank/DDBJ whole genome shotgun (WGS) entry which is preliminary data.</text>
</comment>
<name>A0A0W8FLV2_9ZZZZ</name>
<reference evidence="1" key="1">
    <citation type="journal article" date="2015" name="Proc. Natl. Acad. Sci. U.S.A.">
        <title>Networks of energetic and metabolic interactions define dynamics in microbial communities.</title>
        <authorList>
            <person name="Embree M."/>
            <person name="Liu J.K."/>
            <person name="Al-Bassam M.M."/>
            <person name="Zengler K."/>
        </authorList>
    </citation>
    <scope>NUCLEOTIDE SEQUENCE</scope>
</reference>
<dbReference type="AlphaFoldDB" id="A0A0W8FLV2"/>
<organism evidence="1">
    <name type="scientific">hydrocarbon metagenome</name>
    <dbReference type="NCBI Taxonomy" id="938273"/>
    <lineage>
        <taxon>unclassified sequences</taxon>
        <taxon>metagenomes</taxon>
        <taxon>ecological metagenomes</taxon>
    </lineage>
</organism>
<accession>A0A0W8FLV2</accession>
<protein>
    <submittedName>
        <fullName evidence="1">Uncharacterized protein</fullName>
    </submittedName>
</protein>
<sequence>MISSPKLWERNFNNATKVITGIILNVTDHFCQMCFVDVLMIFCYFMNSIN</sequence>